<dbReference type="InterPro" id="IPR047324">
    <property type="entry name" value="LbH_gamma_CA-like"/>
</dbReference>
<evidence type="ECO:0000313" key="1">
    <source>
        <dbReference type="EMBL" id="RCL44017.1"/>
    </source>
</evidence>
<proteinExistence type="predicted"/>
<protein>
    <submittedName>
        <fullName evidence="1">Gamma carbonic anhydrase family protein</fullName>
    </submittedName>
</protein>
<dbReference type="Proteomes" id="UP000252915">
    <property type="component" value="Unassembled WGS sequence"/>
</dbReference>
<organism evidence="1 2">
    <name type="scientific">SAR86 cluster bacterium</name>
    <dbReference type="NCBI Taxonomy" id="2030880"/>
    <lineage>
        <taxon>Bacteria</taxon>
        <taxon>Pseudomonadati</taxon>
        <taxon>Pseudomonadota</taxon>
        <taxon>Gammaproteobacteria</taxon>
        <taxon>SAR86 cluster</taxon>
    </lineage>
</organism>
<dbReference type="SUPFAM" id="SSF51161">
    <property type="entry name" value="Trimeric LpxA-like enzymes"/>
    <property type="match status" value="1"/>
</dbReference>
<dbReference type="AlphaFoldDB" id="A0A368C4G2"/>
<dbReference type="InterPro" id="IPR050484">
    <property type="entry name" value="Transf_Hexapept/Carb_Anhydrase"/>
</dbReference>
<evidence type="ECO:0000313" key="2">
    <source>
        <dbReference type="Proteomes" id="UP000252915"/>
    </source>
</evidence>
<sequence>MIIELEGKVLQTENEDFWVAPDANVIGNVYLAKDASVWFNCTIRGDNEPITIGEGSNVQDGSIIHTDPGFPCKVGKFVTVGHMAMLHGCEIGDGTLVGIGSVILNGAKIGKNCIIGAKALITENMEVPDGSMVLGMPGKIKKQLSEEEQTMPSINAHYYIENYKRYKNIK</sequence>
<dbReference type="Gene3D" id="2.160.10.10">
    <property type="entry name" value="Hexapeptide repeat proteins"/>
    <property type="match status" value="1"/>
</dbReference>
<dbReference type="PANTHER" id="PTHR13061:SF29">
    <property type="entry name" value="GAMMA CARBONIC ANHYDRASE-LIKE 1, MITOCHONDRIAL-RELATED"/>
    <property type="match status" value="1"/>
</dbReference>
<dbReference type="PANTHER" id="PTHR13061">
    <property type="entry name" value="DYNACTIN SUBUNIT P25"/>
    <property type="match status" value="1"/>
</dbReference>
<reference evidence="1 2" key="1">
    <citation type="journal article" date="2018" name="Microbiome">
        <title>Fine metagenomic profile of the Mediterranean stratified and mixed water columns revealed by assembly and recruitment.</title>
        <authorList>
            <person name="Haro-Moreno J.M."/>
            <person name="Lopez-Perez M."/>
            <person name="De La Torre J.R."/>
            <person name="Picazo A."/>
            <person name="Camacho A."/>
            <person name="Rodriguez-Valera F."/>
        </authorList>
    </citation>
    <scope>NUCLEOTIDE SEQUENCE [LARGE SCALE GENOMIC DNA]</scope>
    <source>
        <strain evidence="1">MED-G78</strain>
    </source>
</reference>
<dbReference type="CDD" id="cd04645">
    <property type="entry name" value="LbH_gamma_CA_like"/>
    <property type="match status" value="1"/>
</dbReference>
<name>A0A368C4G2_9GAMM</name>
<gene>
    <name evidence="1" type="ORF">DBW92_03535</name>
</gene>
<accession>A0A368C4G2</accession>
<dbReference type="EMBL" id="QOPI01000018">
    <property type="protein sequence ID" value="RCL44017.1"/>
    <property type="molecule type" value="Genomic_DNA"/>
</dbReference>
<dbReference type="InterPro" id="IPR001451">
    <property type="entry name" value="Hexapep"/>
</dbReference>
<comment type="caution">
    <text evidence="1">The sequence shown here is derived from an EMBL/GenBank/DDBJ whole genome shotgun (WGS) entry which is preliminary data.</text>
</comment>
<dbReference type="Pfam" id="PF00132">
    <property type="entry name" value="Hexapep"/>
    <property type="match status" value="1"/>
</dbReference>
<dbReference type="InterPro" id="IPR011004">
    <property type="entry name" value="Trimer_LpxA-like_sf"/>
</dbReference>